<gene>
    <name evidence="10" type="ORF">WR15_04775</name>
</gene>
<evidence type="ECO:0000256" key="8">
    <source>
        <dbReference type="ARBA" id="ARBA00022989"/>
    </source>
</evidence>
<name>A0A0B0VLD7_ECOLX</name>
<evidence type="ECO:0000256" key="7">
    <source>
        <dbReference type="ARBA" id="ARBA00022927"/>
    </source>
</evidence>
<dbReference type="SUPFAM" id="SSF50156">
    <property type="entry name" value="PDZ domain-like"/>
    <property type="match status" value="1"/>
</dbReference>
<protein>
    <submittedName>
        <fullName evidence="10">General secretion pathway protein GspC</fullName>
    </submittedName>
</protein>
<dbReference type="Gene3D" id="2.30.42.10">
    <property type="match status" value="1"/>
</dbReference>
<keyword evidence="9" id="KW-0472">Membrane</keyword>
<accession>A0A0B0VLD7</accession>
<keyword evidence="7" id="KW-0653">Protein transport</keyword>
<dbReference type="InterPro" id="IPR001639">
    <property type="entry name" value="T2SS_protein-GspC"/>
</dbReference>
<keyword evidence="3" id="KW-0813">Transport</keyword>
<organism evidence="10 11">
    <name type="scientific">Escherichia coli</name>
    <dbReference type="NCBI Taxonomy" id="562"/>
    <lineage>
        <taxon>Bacteria</taxon>
        <taxon>Pseudomonadati</taxon>
        <taxon>Pseudomonadota</taxon>
        <taxon>Gammaproteobacteria</taxon>
        <taxon>Enterobacterales</taxon>
        <taxon>Enterobacteriaceae</taxon>
        <taxon>Escherichia</taxon>
    </lineage>
</organism>
<dbReference type="GO" id="GO:0015627">
    <property type="term" value="C:type II protein secretion system complex"/>
    <property type="evidence" value="ECO:0007669"/>
    <property type="project" value="InterPro"/>
</dbReference>
<proteinExistence type="inferred from homology"/>
<evidence type="ECO:0000256" key="5">
    <source>
        <dbReference type="ARBA" id="ARBA00022519"/>
    </source>
</evidence>
<keyword evidence="8" id="KW-1133">Transmembrane helix</keyword>
<evidence type="ECO:0000313" key="10">
    <source>
        <dbReference type="EMBL" id="KNF71182.1"/>
    </source>
</evidence>
<comment type="similarity">
    <text evidence="2">Belongs to the GSP C family.</text>
</comment>
<evidence type="ECO:0000256" key="4">
    <source>
        <dbReference type="ARBA" id="ARBA00022475"/>
    </source>
</evidence>
<keyword evidence="6" id="KW-0812">Transmembrane</keyword>
<dbReference type="NCBIfam" id="TIGR01713">
    <property type="entry name" value="typeII_sec_gspC"/>
    <property type="match status" value="1"/>
</dbReference>
<evidence type="ECO:0000256" key="2">
    <source>
        <dbReference type="ARBA" id="ARBA00007986"/>
    </source>
</evidence>
<dbReference type="GO" id="GO:0015628">
    <property type="term" value="P:protein secretion by the type II secretion system"/>
    <property type="evidence" value="ECO:0007669"/>
    <property type="project" value="InterPro"/>
</dbReference>
<dbReference type="AlphaFoldDB" id="A0A0B0VLD7"/>
<reference evidence="10 11" key="1">
    <citation type="submission" date="2015-07" db="EMBL/GenBank/DDBJ databases">
        <title>Genome sequences of 64 non-O157:H7 Shiga toxin-producing Escherichia coli strains.</title>
        <authorList>
            <person name="Gonzalez-Escalona N."/>
            <person name="Toro M."/>
            <person name="Timme R."/>
            <person name="Payne J."/>
        </authorList>
    </citation>
    <scope>NUCLEOTIDE SEQUENCE [LARGE SCALE GENOMIC DNA]</scope>
    <source>
        <strain evidence="10 11">CFSAN026843</strain>
    </source>
</reference>
<dbReference type="EMBL" id="LGZN01000013">
    <property type="protein sequence ID" value="KNF71182.1"/>
    <property type="molecule type" value="Genomic_DNA"/>
</dbReference>
<comment type="caution">
    <text evidence="10">The sequence shown here is derived from an EMBL/GenBank/DDBJ whole genome shotgun (WGS) entry which is preliminary data.</text>
</comment>
<dbReference type="InterPro" id="IPR036034">
    <property type="entry name" value="PDZ_sf"/>
</dbReference>
<dbReference type="Pfam" id="PF11356">
    <property type="entry name" value="T2SSC"/>
    <property type="match status" value="1"/>
</dbReference>
<dbReference type="Proteomes" id="UP000037564">
    <property type="component" value="Unassembled WGS sequence"/>
</dbReference>
<dbReference type="GO" id="GO:0005886">
    <property type="term" value="C:plasma membrane"/>
    <property type="evidence" value="ECO:0007669"/>
    <property type="project" value="UniProtKB-SubCell"/>
</dbReference>
<dbReference type="PATRIC" id="fig|562.7396.peg.720"/>
<sequence length="268" mass="29632">MLSPTWLLCVVLLMVGYQLVIVICQFWTTDEKPIVSLSPVIAPQATVTNNKMGETFQFDLFGMASSPTEITEQDAQSSMHNAPQSMLNIDVSGIVSSSKAENSIAIIVNDNHQVSVGVGERVPGYDATITDIFKDYIIIKYQGRNETLFLNFDKPTKNNVNDSSKHGEISARVAYQPKNIFDFVNISPVMVSNKLNGYRLNPGKDSKLFYHVGLQDDDLAVSLNGSDLRDSKQSQQIMEQLPELTEIKITVERDGQLHDVFIAVGGGE</sequence>
<evidence type="ECO:0000313" key="11">
    <source>
        <dbReference type="Proteomes" id="UP000037564"/>
    </source>
</evidence>
<comment type="subcellular location">
    <subcellularLocation>
        <location evidence="1">Cell inner membrane</location>
    </subcellularLocation>
</comment>
<evidence type="ECO:0000256" key="6">
    <source>
        <dbReference type="ARBA" id="ARBA00022692"/>
    </source>
</evidence>
<evidence type="ECO:0000256" key="3">
    <source>
        <dbReference type="ARBA" id="ARBA00022448"/>
    </source>
</evidence>
<keyword evidence="5" id="KW-0997">Cell inner membrane</keyword>
<evidence type="ECO:0000256" key="1">
    <source>
        <dbReference type="ARBA" id="ARBA00004533"/>
    </source>
</evidence>
<dbReference type="InterPro" id="IPR024961">
    <property type="entry name" value="T2SS_GspC_N"/>
</dbReference>
<keyword evidence="4" id="KW-1003">Cell membrane</keyword>
<evidence type="ECO:0000256" key="9">
    <source>
        <dbReference type="ARBA" id="ARBA00023136"/>
    </source>
</evidence>
<dbReference type="Gene3D" id="2.30.30.830">
    <property type="match status" value="1"/>
</dbReference>